<proteinExistence type="predicted"/>
<comment type="caution">
    <text evidence="1">The sequence shown here is derived from an EMBL/GenBank/DDBJ whole genome shotgun (WGS) entry which is preliminary data.</text>
</comment>
<dbReference type="InParanoid" id="A0A0V0YXT3"/>
<dbReference type="AlphaFoldDB" id="A0A0V0YXT3"/>
<accession>A0A0V0YXT3</accession>
<sequence>MIHFLSIHLSAEPAPSKSRTFHQADKLLTPIPQSKVSLVRELLGTIGPVN</sequence>
<dbReference type="Proteomes" id="UP000054776">
    <property type="component" value="Unassembled WGS sequence"/>
</dbReference>
<keyword evidence="2" id="KW-1185">Reference proteome</keyword>
<protein>
    <submittedName>
        <fullName evidence="1">Uncharacterized protein</fullName>
    </submittedName>
</protein>
<name>A0A0V0YXT3_TRISP</name>
<reference evidence="1 2" key="1">
    <citation type="submission" date="2015-01" db="EMBL/GenBank/DDBJ databases">
        <title>Evolution of Trichinella species and genotypes.</title>
        <authorList>
            <person name="Korhonen P.K."/>
            <person name="Edoardo P."/>
            <person name="Giuseppe L.R."/>
            <person name="Gasser R.B."/>
        </authorList>
    </citation>
    <scope>NUCLEOTIDE SEQUENCE [LARGE SCALE GENOMIC DNA]</scope>
    <source>
        <strain evidence="1">ISS3</strain>
    </source>
</reference>
<gene>
    <name evidence="1" type="ORF">T01_9124</name>
</gene>
<evidence type="ECO:0000313" key="2">
    <source>
        <dbReference type="Proteomes" id="UP000054776"/>
    </source>
</evidence>
<organism evidence="1 2">
    <name type="scientific">Trichinella spiralis</name>
    <name type="common">Trichina worm</name>
    <dbReference type="NCBI Taxonomy" id="6334"/>
    <lineage>
        <taxon>Eukaryota</taxon>
        <taxon>Metazoa</taxon>
        <taxon>Ecdysozoa</taxon>
        <taxon>Nematoda</taxon>
        <taxon>Enoplea</taxon>
        <taxon>Dorylaimia</taxon>
        <taxon>Trichinellida</taxon>
        <taxon>Trichinellidae</taxon>
        <taxon>Trichinella</taxon>
    </lineage>
</organism>
<dbReference type="OrthoDB" id="5920373at2759"/>
<evidence type="ECO:0000313" key="1">
    <source>
        <dbReference type="EMBL" id="KRY04936.1"/>
    </source>
</evidence>
<dbReference type="EMBL" id="JYDH01003963">
    <property type="protein sequence ID" value="KRY04936.1"/>
    <property type="molecule type" value="Genomic_DNA"/>
</dbReference>